<feature type="signal peptide" evidence="1">
    <location>
        <begin position="1"/>
        <end position="16"/>
    </location>
</feature>
<evidence type="ECO:0000256" key="1">
    <source>
        <dbReference type="SAM" id="SignalP"/>
    </source>
</evidence>
<protein>
    <submittedName>
        <fullName evidence="2">Putative secreted protein</fullName>
    </submittedName>
</protein>
<keyword evidence="1" id="KW-0732">Signal</keyword>
<name>A0A2M4DN99_ANODA</name>
<evidence type="ECO:0000313" key="2">
    <source>
        <dbReference type="EMBL" id="MBW79009.1"/>
    </source>
</evidence>
<accession>A0A2M4DN99</accession>
<dbReference type="AlphaFoldDB" id="A0A2M4DN99"/>
<dbReference type="EMBL" id="GGFL01014831">
    <property type="protein sequence ID" value="MBW79009.1"/>
    <property type="molecule type" value="Transcribed_RNA"/>
</dbReference>
<feature type="chain" id="PRO_5014720977" evidence="1">
    <location>
        <begin position="17"/>
        <end position="82"/>
    </location>
</feature>
<proteinExistence type="predicted"/>
<organism evidence="2">
    <name type="scientific">Anopheles darlingi</name>
    <name type="common">Mosquito</name>
    <dbReference type="NCBI Taxonomy" id="43151"/>
    <lineage>
        <taxon>Eukaryota</taxon>
        <taxon>Metazoa</taxon>
        <taxon>Ecdysozoa</taxon>
        <taxon>Arthropoda</taxon>
        <taxon>Hexapoda</taxon>
        <taxon>Insecta</taxon>
        <taxon>Pterygota</taxon>
        <taxon>Neoptera</taxon>
        <taxon>Endopterygota</taxon>
        <taxon>Diptera</taxon>
        <taxon>Nematocera</taxon>
        <taxon>Culicoidea</taxon>
        <taxon>Culicidae</taxon>
        <taxon>Anophelinae</taxon>
        <taxon>Anopheles</taxon>
    </lineage>
</organism>
<sequence>MVTVMVLFLLLRSAAAPLCMELPFSATTPVLTHHCWPRITVELALARPLGVITGTTIDRTASPLLLNNSHNSSTHATIRSLA</sequence>
<reference evidence="2" key="1">
    <citation type="submission" date="2018-01" db="EMBL/GenBank/DDBJ databases">
        <title>An insight into the sialome of Amazonian anophelines.</title>
        <authorList>
            <person name="Ribeiro J.M."/>
            <person name="Scarpassa V."/>
            <person name="Calvo E."/>
        </authorList>
    </citation>
    <scope>NUCLEOTIDE SEQUENCE</scope>
</reference>